<dbReference type="Gene3D" id="3.30.310.250">
    <property type="entry name" value="Sporulation inhibitor of replication protein SirA"/>
    <property type="match status" value="1"/>
</dbReference>
<dbReference type="InterPro" id="IPR019683">
    <property type="entry name" value="SirA"/>
</dbReference>
<accession>A0ABW2PVK6</accession>
<comment type="caution">
    <text evidence="1">The sequence shown here is derived from an EMBL/GenBank/DDBJ whole genome shotgun (WGS) entry which is preliminary data.</text>
</comment>
<dbReference type="EMBL" id="JBHTCO010000012">
    <property type="protein sequence ID" value="MFC7393387.1"/>
    <property type="molecule type" value="Genomic_DNA"/>
</dbReference>
<name>A0ABW2PVK6_9BACL</name>
<protein>
    <submittedName>
        <fullName evidence="1">Sporulation inhibitor of replication protein SirA</fullName>
    </submittedName>
</protein>
<dbReference type="Proteomes" id="UP001596505">
    <property type="component" value="Unassembled WGS sequence"/>
</dbReference>
<proteinExistence type="predicted"/>
<sequence length="147" mass="17425">MRHYFIFLIQDEIARSYFGRESKLYQLFLEADNIGDYNMKQQINKQVEYITKRIPVFKIGRRLELLLSHLSEYKCCNQIHMIEHPKKTSQAQLELGTGRLSLKATGDYSAETSFFEVLRQIDDSFLAIDFKHHRFGWLKPIKNAHLI</sequence>
<gene>
    <name evidence="1" type="primary">sirA</name>
    <name evidence="1" type="ORF">ACFQRG_10500</name>
</gene>
<evidence type="ECO:0000313" key="2">
    <source>
        <dbReference type="Proteomes" id="UP001596505"/>
    </source>
</evidence>
<keyword evidence="2" id="KW-1185">Reference proteome</keyword>
<organism evidence="1 2">
    <name type="scientific">Scopulibacillus cellulosilyticus</name>
    <dbReference type="NCBI Taxonomy" id="2665665"/>
    <lineage>
        <taxon>Bacteria</taxon>
        <taxon>Bacillati</taxon>
        <taxon>Bacillota</taxon>
        <taxon>Bacilli</taxon>
        <taxon>Bacillales</taxon>
        <taxon>Sporolactobacillaceae</taxon>
        <taxon>Scopulibacillus</taxon>
    </lineage>
</organism>
<dbReference type="Pfam" id="PF10747">
    <property type="entry name" value="SirA"/>
    <property type="match status" value="1"/>
</dbReference>
<evidence type="ECO:0000313" key="1">
    <source>
        <dbReference type="EMBL" id="MFC7393387.1"/>
    </source>
</evidence>
<dbReference type="RefSeq" id="WP_380965872.1">
    <property type="nucleotide sequence ID" value="NZ_JBHTCO010000012.1"/>
</dbReference>
<reference evidence="2" key="1">
    <citation type="journal article" date="2019" name="Int. J. Syst. Evol. Microbiol.">
        <title>The Global Catalogue of Microorganisms (GCM) 10K type strain sequencing project: providing services to taxonomists for standard genome sequencing and annotation.</title>
        <authorList>
            <consortium name="The Broad Institute Genomics Platform"/>
            <consortium name="The Broad Institute Genome Sequencing Center for Infectious Disease"/>
            <person name="Wu L."/>
            <person name="Ma J."/>
        </authorList>
    </citation>
    <scope>NUCLEOTIDE SEQUENCE [LARGE SCALE GENOMIC DNA]</scope>
    <source>
        <strain evidence="2">CGMCC 1.16305</strain>
    </source>
</reference>
<dbReference type="InterPro" id="IPR038449">
    <property type="entry name" value="SirA_sf"/>
</dbReference>